<evidence type="ECO:0000256" key="4">
    <source>
        <dbReference type="ARBA" id="ARBA00022824"/>
    </source>
</evidence>
<dbReference type="GO" id="GO:0030134">
    <property type="term" value="C:COPII-coated ER to Golgi transport vesicle"/>
    <property type="evidence" value="ECO:0007669"/>
    <property type="project" value="TreeGrafter"/>
</dbReference>
<dbReference type="EMBL" id="BDEQ01000001">
    <property type="protein sequence ID" value="GAT91580.1"/>
    <property type="molecule type" value="Genomic_DNA"/>
</dbReference>
<evidence type="ECO:0000256" key="8">
    <source>
        <dbReference type="ARBA" id="ARBA00023136"/>
    </source>
</evidence>
<evidence type="ECO:0000256" key="3">
    <source>
        <dbReference type="ARBA" id="ARBA00022692"/>
    </source>
</evidence>
<proteinExistence type="inferred from homology"/>
<evidence type="ECO:0000256" key="6">
    <source>
        <dbReference type="ARBA" id="ARBA00022989"/>
    </source>
</evidence>
<sequence length="265" mass="30474">MSSPQPINPQPIIPPTQNQQESQADQFFNNIATNPLASAGLSVAQNYLNQGDQLLKSQLGGIFSFDAWRYYFNVNTSFVLKKILMIIMPYPFLGTWERKYVIGEDQSKLYNVPQEDIYAPDLYIPLMGFISYVLAIGFYYGSKGTFTPETLSMTTTLCLILISLEVMILKFLEYMLFNYSSDFRIYLSYVSYVFVPVLMCTFVGSLQIPYLTYIALLFFGTSYAFFLYKTFFGSLASIQTEENKKRIYSICVGVFQIILIFFMMK</sequence>
<organism evidence="10 11">
    <name type="scientific">Entamoeba histolytica</name>
    <dbReference type="NCBI Taxonomy" id="5759"/>
    <lineage>
        <taxon>Eukaryota</taxon>
        <taxon>Amoebozoa</taxon>
        <taxon>Evosea</taxon>
        <taxon>Archamoebae</taxon>
        <taxon>Mastigamoebida</taxon>
        <taxon>Entamoebidae</taxon>
        <taxon>Entamoeba</taxon>
    </lineage>
</organism>
<keyword evidence="2 9" id="KW-0813">Transport</keyword>
<comment type="similarity">
    <text evidence="1 9">Belongs to the YIF1 family.</text>
</comment>
<protein>
    <recommendedName>
        <fullName evidence="9">Protein YIF1</fullName>
    </recommendedName>
</protein>
<feature type="transmembrane region" description="Helical" evidence="9">
    <location>
        <begin position="122"/>
        <end position="141"/>
    </location>
</feature>
<dbReference type="VEuPathDB" id="AmoebaDB:EHI5A_018770"/>
<reference evidence="10 11" key="1">
    <citation type="submission" date="2016-05" db="EMBL/GenBank/DDBJ databases">
        <title>First whole genome sequencing of Entamoeba histolytica HM1:IMSS-clone-6.</title>
        <authorList>
            <person name="Mukherjee Avik.K."/>
            <person name="Izumyama S."/>
            <person name="Nakada-Tsukui K."/>
            <person name="Nozaki T."/>
        </authorList>
    </citation>
    <scope>NUCLEOTIDE SEQUENCE [LARGE SCALE GENOMIC DNA]</scope>
    <source>
        <strain evidence="10 11">HM1:IMSS clone 6</strain>
    </source>
</reference>
<keyword evidence="7 9" id="KW-0333">Golgi apparatus</keyword>
<evidence type="ECO:0000256" key="2">
    <source>
        <dbReference type="ARBA" id="ARBA00022448"/>
    </source>
</evidence>
<dbReference type="OMA" id="NWEVRYS"/>
<comment type="subcellular location">
    <subcellularLocation>
        <location evidence="9">Endoplasmic reticulum membrane</location>
        <topology evidence="9">Multi-pass membrane protein</topology>
    </subcellularLocation>
    <subcellularLocation>
        <location evidence="9">Golgi apparatus membrane</location>
        <topology evidence="9">Multi-pass membrane protein</topology>
    </subcellularLocation>
</comment>
<dbReference type="GO" id="GO:0000139">
    <property type="term" value="C:Golgi membrane"/>
    <property type="evidence" value="ECO:0007669"/>
    <property type="project" value="UniProtKB-SubCell"/>
</dbReference>
<feature type="transmembrane region" description="Helical" evidence="9">
    <location>
        <begin position="210"/>
        <end position="227"/>
    </location>
</feature>
<name>A0A5K1V5K9_ENTHI</name>
<dbReference type="GO" id="GO:0015031">
    <property type="term" value="P:protein transport"/>
    <property type="evidence" value="ECO:0007669"/>
    <property type="project" value="UniProtKB-KW"/>
</dbReference>
<dbReference type="VEuPathDB" id="AmoebaDB:EHI_153260"/>
<dbReference type="VEuPathDB" id="AmoebaDB:EHI7A_007230"/>
<keyword evidence="8 9" id="KW-0472">Membrane</keyword>
<accession>A0A5K1V5K9</accession>
<dbReference type="Proteomes" id="UP000078387">
    <property type="component" value="Unassembled WGS sequence"/>
</dbReference>
<evidence type="ECO:0000256" key="1">
    <source>
        <dbReference type="ARBA" id="ARBA00009727"/>
    </source>
</evidence>
<dbReference type="PANTHER" id="PTHR14083:SF0">
    <property type="entry name" value="YIP1D-INTERACTING FACTOR 1, ISOFORM C"/>
    <property type="match status" value="1"/>
</dbReference>
<feature type="transmembrane region" description="Helical" evidence="9">
    <location>
        <begin position="153"/>
        <end position="172"/>
    </location>
</feature>
<comment type="caution">
    <text evidence="10">The sequence shown here is derived from an EMBL/GenBank/DDBJ whole genome shotgun (WGS) entry which is preliminary data.</text>
</comment>
<keyword evidence="3 9" id="KW-0812">Transmembrane</keyword>
<dbReference type="Pfam" id="PF03878">
    <property type="entry name" value="YIF1"/>
    <property type="match status" value="1"/>
</dbReference>
<dbReference type="VEuPathDB" id="AmoebaDB:EHI8A_006480"/>
<dbReference type="GO" id="GO:0005789">
    <property type="term" value="C:endoplasmic reticulum membrane"/>
    <property type="evidence" value="ECO:0007669"/>
    <property type="project" value="UniProtKB-SubCell"/>
</dbReference>
<keyword evidence="6 9" id="KW-1133">Transmembrane helix</keyword>
<evidence type="ECO:0000256" key="7">
    <source>
        <dbReference type="ARBA" id="ARBA00023034"/>
    </source>
</evidence>
<evidence type="ECO:0000313" key="11">
    <source>
        <dbReference type="Proteomes" id="UP000078387"/>
    </source>
</evidence>
<comment type="function">
    <text evidence="9">Has a role in transport between endoplasmic reticulum and Golgi.</text>
</comment>
<dbReference type="GO" id="GO:0006888">
    <property type="term" value="P:endoplasmic reticulum to Golgi vesicle-mediated transport"/>
    <property type="evidence" value="ECO:0007669"/>
    <property type="project" value="UniProtKB-UniRule"/>
</dbReference>
<feature type="transmembrane region" description="Helical" evidence="9">
    <location>
        <begin position="184"/>
        <end position="204"/>
    </location>
</feature>
<dbReference type="PANTHER" id="PTHR14083">
    <property type="entry name" value="YIP1 INTERACTING FACTOR HOMOLOG YIF1 PROTEIN"/>
    <property type="match status" value="1"/>
</dbReference>
<evidence type="ECO:0000313" key="10">
    <source>
        <dbReference type="EMBL" id="GAT91580.1"/>
    </source>
</evidence>
<gene>
    <name evidence="10" type="ORF">CL6EHI_153260</name>
</gene>
<keyword evidence="5 9" id="KW-0653">Protein transport</keyword>
<evidence type="ECO:0000256" key="5">
    <source>
        <dbReference type="ARBA" id="ARBA00022927"/>
    </source>
</evidence>
<dbReference type="GO" id="GO:0005793">
    <property type="term" value="C:endoplasmic reticulum-Golgi intermediate compartment"/>
    <property type="evidence" value="ECO:0007669"/>
    <property type="project" value="UniProtKB-UniRule"/>
</dbReference>
<dbReference type="InterPro" id="IPR005578">
    <property type="entry name" value="Yif1_fam"/>
</dbReference>
<keyword evidence="4 9" id="KW-0256">Endoplasmic reticulum</keyword>
<feature type="transmembrane region" description="Helical" evidence="9">
    <location>
        <begin position="247"/>
        <end position="264"/>
    </location>
</feature>
<evidence type="ECO:0000256" key="9">
    <source>
        <dbReference type="RuleBase" id="RU368073"/>
    </source>
</evidence>
<dbReference type="VEuPathDB" id="AmoebaDB:KM1_019400"/>
<dbReference type="AlphaFoldDB" id="A0A5K1V5K9"/>